<reference evidence="2" key="2">
    <citation type="submission" date="2014-03" db="EMBL/GenBank/DDBJ databases">
        <authorList>
            <person name="Genoscope - CEA"/>
        </authorList>
    </citation>
    <scope>NUCLEOTIDE SEQUENCE</scope>
</reference>
<dbReference type="PaxDb" id="8022-A0A060YZS1"/>
<protein>
    <submittedName>
        <fullName evidence="2">Uncharacterized protein</fullName>
    </submittedName>
</protein>
<proteinExistence type="predicted"/>
<dbReference type="GO" id="GO:0008017">
    <property type="term" value="F:microtubule binding"/>
    <property type="evidence" value="ECO:0007669"/>
    <property type="project" value="TreeGrafter"/>
</dbReference>
<reference evidence="2" key="1">
    <citation type="journal article" date="2014" name="Nat. Commun.">
        <title>The rainbow trout genome provides novel insights into evolution after whole-genome duplication in vertebrates.</title>
        <authorList>
            <person name="Berthelot C."/>
            <person name="Brunet F."/>
            <person name="Chalopin D."/>
            <person name="Juanchich A."/>
            <person name="Bernard M."/>
            <person name="Noel B."/>
            <person name="Bento P."/>
            <person name="Da Silva C."/>
            <person name="Labadie K."/>
            <person name="Alberti A."/>
            <person name="Aury J.M."/>
            <person name="Louis A."/>
            <person name="Dehais P."/>
            <person name="Bardou P."/>
            <person name="Montfort J."/>
            <person name="Klopp C."/>
            <person name="Cabau C."/>
            <person name="Gaspin C."/>
            <person name="Thorgaard G.H."/>
            <person name="Boussaha M."/>
            <person name="Quillet E."/>
            <person name="Guyomard R."/>
            <person name="Galiana D."/>
            <person name="Bobe J."/>
            <person name="Volff J.N."/>
            <person name="Genet C."/>
            <person name="Wincker P."/>
            <person name="Jaillon O."/>
            <person name="Roest Crollius H."/>
            <person name="Guiguen Y."/>
        </authorList>
    </citation>
    <scope>NUCLEOTIDE SEQUENCE [LARGE SCALE GENOMIC DNA]</scope>
</reference>
<accession>A0A060YZS1</accession>
<feature type="compositionally biased region" description="Basic and acidic residues" evidence="1">
    <location>
        <begin position="34"/>
        <end position="45"/>
    </location>
</feature>
<gene>
    <name evidence="2" type="ORF">GSONMT00012498001</name>
</gene>
<dbReference type="GO" id="GO:1902412">
    <property type="term" value="P:regulation of mitotic cytokinesis"/>
    <property type="evidence" value="ECO:0007669"/>
    <property type="project" value="TreeGrafter"/>
</dbReference>
<dbReference type="GO" id="GO:0000235">
    <property type="term" value="C:astral microtubule"/>
    <property type="evidence" value="ECO:0007669"/>
    <property type="project" value="TreeGrafter"/>
</dbReference>
<evidence type="ECO:0000313" key="3">
    <source>
        <dbReference type="Proteomes" id="UP000193380"/>
    </source>
</evidence>
<dbReference type="GO" id="GO:0090307">
    <property type="term" value="P:mitotic spindle assembly"/>
    <property type="evidence" value="ECO:0007669"/>
    <property type="project" value="TreeGrafter"/>
</dbReference>
<evidence type="ECO:0000313" key="2">
    <source>
        <dbReference type="EMBL" id="CDQ97358.1"/>
    </source>
</evidence>
<feature type="region of interest" description="Disordered" evidence="1">
    <location>
        <begin position="1"/>
        <end position="90"/>
    </location>
</feature>
<sequence>MNLDLIGNTEGYKQRQHGQHPTHSKNSILFTDGHTSEDSKAKDGKYSTSFEEYQDDSEDHPDHISRLSHVTENSIDTRPSSSLTKSSRKSQSVCSYTAESKYLGSLKVLDRKVQLKEAEPGSADSLRAAIYQVWAGFDWMTLIG</sequence>
<dbReference type="InterPro" id="IPR026106">
    <property type="entry name" value="MAP9"/>
</dbReference>
<dbReference type="PANTHER" id="PTHR14739">
    <property type="entry name" value="MICROTUBULE-ASSOCIATED PROTEIN 9"/>
    <property type="match status" value="1"/>
</dbReference>
<dbReference type="GO" id="GO:0000281">
    <property type="term" value="P:mitotic cytokinesis"/>
    <property type="evidence" value="ECO:0007669"/>
    <property type="project" value="InterPro"/>
</dbReference>
<dbReference type="EMBL" id="FR930293">
    <property type="protein sequence ID" value="CDQ97358.1"/>
    <property type="molecule type" value="Genomic_DNA"/>
</dbReference>
<dbReference type="AlphaFoldDB" id="A0A060YZS1"/>
<organism evidence="2 3">
    <name type="scientific">Oncorhynchus mykiss</name>
    <name type="common">Rainbow trout</name>
    <name type="synonym">Salmo gairdneri</name>
    <dbReference type="NCBI Taxonomy" id="8022"/>
    <lineage>
        <taxon>Eukaryota</taxon>
        <taxon>Metazoa</taxon>
        <taxon>Chordata</taxon>
        <taxon>Craniata</taxon>
        <taxon>Vertebrata</taxon>
        <taxon>Euteleostomi</taxon>
        <taxon>Actinopterygii</taxon>
        <taxon>Neopterygii</taxon>
        <taxon>Teleostei</taxon>
        <taxon>Protacanthopterygii</taxon>
        <taxon>Salmoniformes</taxon>
        <taxon>Salmonidae</taxon>
        <taxon>Salmoninae</taxon>
        <taxon>Oncorhynchus</taxon>
    </lineage>
</organism>
<name>A0A060YZS1_ONCMY</name>
<dbReference type="STRING" id="8022.A0A060YZS1"/>
<feature type="compositionally biased region" description="Basic residues" evidence="1">
    <location>
        <begin position="14"/>
        <end position="23"/>
    </location>
</feature>
<evidence type="ECO:0000256" key="1">
    <source>
        <dbReference type="SAM" id="MobiDB-lite"/>
    </source>
</evidence>
<feature type="compositionally biased region" description="Low complexity" evidence="1">
    <location>
        <begin position="77"/>
        <end position="90"/>
    </location>
</feature>
<dbReference type="PANTHER" id="PTHR14739:SF9">
    <property type="entry name" value="MICROTUBULE-ASSOCIATED PROTEIN 9"/>
    <property type="match status" value="1"/>
</dbReference>
<dbReference type="Proteomes" id="UP000193380">
    <property type="component" value="Unassembled WGS sequence"/>
</dbReference>